<protein>
    <submittedName>
        <fullName evidence="3">Uncharacterized protein</fullName>
    </submittedName>
</protein>
<accession>A0A399EGM1</accession>
<feature type="region of interest" description="Disordered" evidence="1">
    <location>
        <begin position="1"/>
        <end position="36"/>
    </location>
</feature>
<name>A0A399EGM1_9DEIN</name>
<comment type="caution">
    <text evidence="3">The sequence shown here is derived from an EMBL/GenBank/DDBJ whole genome shotgun (WGS) entry which is preliminary data.</text>
</comment>
<keyword evidence="2" id="KW-1133">Transmembrane helix</keyword>
<evidence type="ECO:0000313" key="3">
    <source>
        <dbReference type="EMBL" id="RIH82713.1"/>
    </source>
</evidence>
<dbReference type="Proteomes" id="UP000265715">
    <property type="component" value="Unassembled WGS sequence"/>
</dbReference>
<evidence type="ECO:0000256" key="1">
    <source>
        <dbReference type="SAM" id="MobiDB-lite"/>
    </source>
</evidence>
<dbReference type="AlphaFoldDB" id="A0A399EGM1"/>
<dbReference type="EMBL" id="QXDL01000111">
    <property type="protein sequence ID" value="RIH82713.1"/>
    <property type="molecule type" value="Genomic_DNA"/>
</dbReference>
<reference evidence="3 4" key="1">
    <citation type="submission" date="2018-08" db="EMBL/GenBank/DDBJ databases">
        <title>Meiothermus terrae DSM 26712 genome sequencing project.</title>
        <authorList>
            <person name="Da Costa M.S."/>
            <person name="Albuquerque L."/>
            <person name="Raposo P."/>
            <person name="Froufe H.J.C."/>
            <person name="Barroso C.S."/>
            <person name="Egas C."/>
        </authorList>
    </citation>
    <scope>NUCLEOTIDE SEQUENCE [LARGE SCALE GENOMIC DNA]</scope>
    <source>
        <strain evidence="3 4">DSM 26712</strain>
    </source>
</reference>
<keyword evidence="4" id="KW-1185">Reference proteome</keyword>
<organism evidence="3 4">
    <name type="scientific">Calidithermus terrae</name>
    <dbReference type="NCBI Taxonomy" id="1408545"/>
    <lineage>
        <taxon>Bacteria</taxon>
        <taxon>Thermotogati</taxon>
        <taxon>Deinococcota</taxon>
        <taxon>Deinococci</taxon>
        <taxon>Thermales</taxon>
        <taxon>Thermaceae</taxon>
        <taxon>Calidithermus</taxon>
    </lineage>
</organism>
<keyword evidence="2" id="KW-0472">Membrane</keyword>
<keyword evidence="2" id="KW-0812">Transmembrane</keyword>
<gene>
    <name evidence="3" type="ORF">Mterra_02546</name>
</gene>
<feature type="transmembrane region" description="Helical" evidence="2">
    <location>
        <begin position="78"/>
        <end position="97"/>
    </location>
</feature>
<feature type="compositionally biased region" description="Basic and acidic residues" evidence="1">
    <location>
        <begin position="1"/>
        <end position="12"/>
    </location>
</feature>
<evidence type="ECO:0000256" key="2">
    <source>
        <dbReference type="SAM" id="Phobius"/>
    </source>
</evidence>
<sequence length="105" mass="11098">MWEEERTRKTAEEPATPTPSLEEAPAPVPTPVPTVPEQPAVIAQARPRSGTGVLMKVLSAVTLAYSLAYVALKASDPAADVWTTLGVVVFGLGLAGIQWRLSETS</sequence>
<proteinExistence type="predicted"/>
<feature type="compositionally biased region" description="Pro residues" evidence="1">
    <location>
        <begin position="26"/>
        <end position="36"/>
    </location>
</feature>
<feature type="transmembrane region" description="Helical" evidence="2">
    <location>
        <begin position="53"/>
        <end position="72"/>
    </location>
</feature>
<evidence type="ECO:0000313" key="4">
    <source>
        <dbReference type="Proteomes" id="UP000265715"/>
    </source>
</evidence>